<evidence type="ECO:0008006" key="5">
    <source>
        <dbReference type="Google" id="ProtNLM"/>
    </source>
</evidence>
<feature type="transmembrane region" description="Helical" evidence="2">
    <location>
        <begin position="366"/>
        <end position="385"/>
    </location>
</feature>
<accession>A0A9D1L4X8</accession>
<dbReference type="Gene3D" id="1.25.40.10">
    <property type="entry name" value="Tetratricopeptide repeat domain"/>
    <property type="match status" value="1"/>
</dbReference>
<reference evidence="3" key="1">
    <citation type="submission" date="2020-10" db="EMBL/GenBank/DDBJ databases">
        <authorList>
            <person name="Gilroy R."/>
        </authorList>
    </citation>
    <scope>NUCLEOTIDE SEQUENCE</scope>
    <source>
        <strain evidence="3">ChiHjej12B11-29160</strain>
    </source>
</reference>
<feature type="compositionally biased region" description="Polar residues" evidence="1">
    <location>
        <begin position="102"/>
        <end position="111"/>
    </location>
</feature>
<dbReference type="SUPFAM" id="SSF48452">
    <property type="entry name" value="TPR-like"/>
    <property type="match status" value="1"/>
</dbReference>
<evidence type="ECO:0000313" key="3">
    <source>
        <dbReference type="EMBL" id="HIU24096.1"/>
    </source>
</evidence>
<organism evidence="3 4">
    <name type="scientific">Candidatus Coprovicinus avistercoris</name>
    <dbReference type="NCBI Taxonomy" id="2840754"/>
    <lineage>
        <taxon>Bacteria</taxon>
        <taxon>Bacillati</taxon>
        <taxon>Actinomycetota</taxon>
        <taxon>Coriobacteriia</taxon>
        <taxon>Coriobacteriales</taxon>
        <taxon>Coriobacteriaceae</taxon>
        <taxon>Coriobacteriaceae incertae sedis</taxon>
        <taxon>Candidatus Coprovicinus</taxon>
    </lineage>
</organism>
<name>A0A9D1L4X8_9ACTN</name>
<feature type="region of interest" description="Disordered" evidence="1">
    <location>
        <begin position="53"/>
        <end position="139"/>
    </location>
</feature>
<evidence type="ECO:0000256" key="1">
    <source>
        <dbReference type="SAM" id="MobiDB-lite"/>
    </source>
</evidence>
<sequence>MSIVLIIGVAVLIAGLLFMLQSGIQLELIVFVGVVTIETIALILTLARRKASPDTDQATVPVSDDATLAQSAQKSSTTDISEGLIHENPNDTEQVEHDTEEASTPSDSTLLPATDETASSEEMYPEEDSQAPAQSNPLAHPSALVDSLTQAVNPLATLAELVEDTFDQVRKVPEPTYGAAETFARWLSEAGLGEGLDSEEAEMPRTRLVRLYRNSLAYIRIEQPETTYVARRKVLAVEAVLNRMLIVESLAGEGLSEDGEGELYRLAQSAQDSICAQAAQFEWAIGRRGGKDGEWAARSIIATQFESWTLPYRLEATFRCSTLNSEAAVEIRLPDPEVFPRSRWSRELGRVIPTTGFMRKRTASAYALRLGILVAAGMFEASGHLRHVHVAGVFDTARRHCCLFSVRFDADRFRMLVDLEAVSDPASIYRSCNARLHLTHGVLDPVDQHFSLDEERFCPRRRYATPELSQRVLPTAEGKMLGATRVADLGCDGEAKLRSLGDKLSRSLTDSCENNVRALLNLAYRENDAAVTEAAQRTSERLITGEVGLTPDEVVDDFVAGDNLTRSVNKALVDITHGRTQEAINNLADVLAPLEMEGAYEDQANITWRSFRSYAERALYNRLEAVEGELCNIVPTAYYDAHLLLASALLERGHTDAALGEARLVSHLDPLDERARLRAVRALEVKGDIDGAMRELEELLELAYTPEGVAVGYYRLAFMCWQSGDIEGADACYRRALRFPSELSLAAATELTALNATNPSLLVNGAPDDEEVNQRLVERGIPLAPITPVTDALMECTAAAIDVEVFPVARSLARALARLSGDDAAFTIADSLENEPDD</sequence>
<reference evidence="3" key="2">
    <citation type="journal article" date="2021" name="PeerJ">
        <title>Extensive microbial diversity within the chicken gut microbiome revealed by metagenomics and culture.</title>
        <authorList>
            <person name="Gilroy R."/>
            <person name="Ravi A."/>
            <person name="Getino M."/>
            <person name="Pursley I."/>
            <person name="Horton D.L."/>
            <person name="Alikhan N.F."/>
            <person name="Baker D."/>
            <person name="Gharbi K."/>
            <person name="Hall N."/>
            <person name="Watson M."/>
            <person name="Adriaenssens E.M."/>
            <person name="Foster-Nyarko E."/>
            <person name="Jarju S."/>
            <person name="Secka A."/>
            <person name="Antonio M."/>
            <person name="Oren A."/>
            <person name="Chaudhuri R.R."/>
            <person name="La Ragione R."/>
            <person name="Hildebrand F."/>
            <person name="Pallen M.J."/>
        </authorList>
    </citation>
    <scope>NUCLEOTIDE SEQUENCE</scope>
    <source>
        <strain evidence="3">ChiHjej12B11-29160</strain>
    </source>
</reference>
<keyword evidence="2" id="KW-0812">Transmembrane</keyword>
<dbReference type="InterPro" id="IPR011990">
    <property type="entry name" value="TPR-like_helical_dom_sf"/>
</dbReference>
<proteinExistence type="predicted"/>
<keyword evidence="2" id="KW-1133">Transmembrane helix</keyword>
<dbReference type="EMBL" id="DVMQ01000014">
    <property type="protein sequence ID" value="HIU24096.1"/>
    <property type="molecule type" value="Genomic_DNA"/>
</dbReference>
<dbReference type="Proteomes" id="UP000824078">
    <property type="component" value="Unassembled WGS sequence"/>
</dbReference>
<feature type="transmembrane region" description="Helical" evidence="2">
    <location>
        <begin position="29"/>
        <end position="47"/>
    </location>
</feature>
<protein>
    <recommendedName>
        <fullName evidence="5">Tetratricopeptide repeat protein</fullName>
    </recommendedName>
</protein>
<gene>
    <name evidence="3" type="ORF">IAD17_04175</name>
</gene>
<feature type="compositionally biased region" description="Polar residues" evidence="1">
    <location>
        <begin position="68"/>
        <end position="80"/>
    </location>
</feature>
<comment type="caution">
    <text evidence="3">The sequence shown here is derived from an EMBL/GenBank/DDBJ whole genome shotgun (WGS) entry which is preliminary data.</text>
</comment>
<evidence type="ECO:0000256" key="2">
    <source>
        <dbReference type="SAM" id="Phobius"/>
    </source>
</evidence>
<evidence type="ECO:0000313" key="4">
    <source>
        <dbReference type="Proteomes" id="UP000824078"/>
    </source>
</evidence>
<dbReference type="AlphaFoldDB" id="A0A9D1L4X8"/>
<keyword evidence="2" id="KW-0472">Membrane</keyword>
<feature type="compositionally biased region" description="Basic and acidic residues" evidence="1">
    <location>
        <begin position="84"/>
        <end position="97"/>
    </location>
</feature>